<name>A0A238IYQ8_9RHOB</name>
<dbReference type="SUPFAM" id="SSF51161">
    <property type="entry name" value="Trimeric LpxA-like enzymes"/>
    <property type="match status" value="1"/>
</dbReference>
<dbReference type="Proteomes" id="UP000201838">
    <property type="component" value="Unassembled WGS sequence"/>
</dbReference>
<organism evidence="2 3">
    <name type="scientific">Boseongicola aestuarii</name>
    <dbReference type="NCBI Taxonomy" id="1470561"/>
    <lineage>
        <taxon>Bacteria</taxon>
        <taxon>Pseudomonadati</taxon>
        <taxon>Pseudomonadota</taxon>
        <taxon>Alphaproteobacteria</taxon>
        <taxon>Rhodobacterales</taxon>
        <taxon>Paracoccaceae</taxon>
        <taxon>Boseongicola</taxon>
    </lineage>
</organism>
<dbReference type="Gene3D" id="2.160.10.10">
    <property type="entry name" value="Hexapeptide repeat proteins"/>
    <property type="match status" value="1"/>
</dbReference>
<dbReference type="PANTHER" id="PTHR43300">
    <property type="entry name" value="ACETYLTRANSFERASE"/>
    <property type="match status" value="1"/>
</dbReference>
<dbReference type="InterPro" id="IPR011004">
    <property type="entry name" value="Trimer_LpxA-like_sf"/>
</dbReference>
<dbReference type="GO" id="GO:0016746">
    <property type="term" value="F:acyltransferase activity"/>
    <property type="evidence" value="ECO:0007669"/>
    <property type="project" value="UniProtKB-KW"/>
</dbReference>
<dbReference type="InterPro" id="IPR001451">
    <property type="entry name" value="Hexapep"/>
</dbReference>
<keyword evidence="2" id="KW-0012">Acyltransferase</keyword>
<dbReference type="Pfam" id="PF00132">
    <property type="entry name" value="Hexapep"/>
    <property type="match status" value="1"/>
</dbReference>
<evidence type="ECO:0000313" key="3">
    <source>
        <dbReference type="Proteomes" id="UP000201838"/>
    </source>
</evidence>
<dbReference type="EC" id="2.3.1.-" evidence="2"/>
<keyword evidence="3" id="KW-1185">Reference proteome</keyword>
<reference evidence="2 3" key="1">
    <citation type="submission" date="2017-05" db="EMBL/GenBank/DDBJ databases">
        <authorList>
            <person name="Song R."/>
            <person name="Chenine A.L."/>
            <person name="Ruprecht R.M."/>
        </authorList>
    </citation>
    <scope>NUCLEOTIDE SEQUENCE [LARGE SCALE GENOMIC DNA]</scope>
    <source>
        <strain evidence="2 3">CECT 8489</strain>
    </source>
</reference>
<keyword evidence="2" id="KW-0808">Transferase</keyword>
<accession>A0A238IYQ8</accession>
<gene>
    <name evidence="2" type="primary">vatD_2</name>
    <name evidence="2" type="ORF">BOA8489_01739</name>
</gene>
<protein>
    <submittedName>
        <fullName evidence="2">Streptogramin A acetyltransferase</fullName>
        <ecNumber evidence="2">2.3.1.-</ecNumber>
    </submittedName>
</protein>
<evidence type="ECO:0000313" key="2">
    <source>
        <dbReference type="EMBL" id="SMX23629.1"/>
    </source>
</evidence>
<evidence type="ECO:0000256" key="1">
    <source>
        <dbReference type="ARBA" id="ARBA00007274"/>
    </source>
</evidence>
<comment type="similarity">
    <text evidence="1">Belongs to the transferase hexapeptide repeat family.</text>
</comment>
<dbReference type="OrthoDB" id="9815592at2"/>
<proteinExistence type="inferred from homology"/>
<sequence>MINKVLIFAASRQPFVFLRGLLHRSIIAATYFDIRATIVGPGIKIMPGTRIFHRVTIKAYSYIGYGCLVSPGTVVGRYASVGNKVILGGGDHGKGSTVLSSKLSGSRFERRNAKQSTIIGEDCWLGNGCIVRSDVSLGRGSIIGMGAVVLCSTEPYSVYVGVPAKKKETRLTQEEIQQVENSKWWELAPATATKMLNK</sequence>
<dbReference type="InterPro" id="IPR050179">
    <property type="entry name" value="Trans_hexapeptide_repeat"/>
</dbReference>
<dbReference type="EMBL" id="FXXQ01000005">
    <property type="protein sequence ID" value="SMX23629.1"/>
    <property type="molecule type" value="Genomic_DNA"/>
</dbReference>
<dbReference type="AlphaFoldDB" id="A0A238IYQ8"/>